<dbReference type="InterPro" id="IPR018060">
    <property type="entry name" value="HTH_AraC"/>
</dbReference>
<dbReference type="OrthoDB" id="9803764at2"/>
<evidence type="ECO:0000256" key="3">
    <source>
        <dbReference type="ARBA" id="ARBA00023163"/>
    </source>
</evidence>
<feature type="domain" description="HTH araC/xylS-type" evidence="4">
    <location>
        <begin position="229"/>
        <end position="327"/>
    </location>
</feature>
<protein>
    <submittedName>
        <fullName evidence="5">Transcriptional regulator</fullName>
    </submittedName>
</protein>
<dbReference type="Gene3D" id="1.10.10.60">
    <property type="entry name" value="Homeodomain-like"/>
    <property type="match status" value="1"/>
</dbReference>
<gene>
    <name evidence="5" type="ORF">C0068_17775</name>
</gene>
<accession>A0A2S4HBC9</accession>
<dbReference type="InterPro" id="IPR052158">
    <property type="entry name" value="INH-QAR"/>
</dbReference>
<dbReference type="RefSeq" id="WP_103685821.1">
    <property type="nucleotide sequence ID" value="NZ_PQGG01000041.1"/>
</dbReference>
<evidence type="ECO:0000256" key="1">
    <source>
        <dbReference type="ARBA" id="ARBA00023015"/>
    </source>
</evidence>
<organism evidence="5 6">
    <name type="scientific">Zhongshania marina</name>
    <dbReference type="NCBI Taxonomy" id="2304603"/>
    <lineage>
        <taxon>Bacteria</taxon>
        <taxon>Pseudomonadati</taxon>
        <taxon>Pseudomonadota</taxon>
        <taxon>Gammaproteobacteria</taxon>
        <taxon>Cellvibrionales</taxon>
        <taxon>Spongiibacteraceae</taxon>
        <taxon>Zhongshania</taxon>
    </lineage>
</organism>
<dbReference type="PANTHER" id="PTHR43130:SF11">
    <property type="entry name" value="TRANSCRIPTIONAL REGULATORY PROTEIN"/>
    <property type="match status" value="1"/>
</dbReference>
<dbReference type="InterPro" id="IPR029062">
    <property type="entry name" value="Class_I_gatase-like"/>
</dbReference>
<dbReference type="PANTHER" id="PTHR43130">
    <property type="entry name" value="ARAC-FAMILY TRANSCRIPTIONAL REGULATOR"/>
    <property type="match status" value="1"/>
</dbReference>
<dbReference type="InterPro" id="IPR020449">
    <property type="entry name" value="Tscrpt_reg_AraC-type_HTH"/>
</dbReference>
<dbReference type="Gene3D" id="3.40.50.880">
    <property type="match status" value="1"/>
</dbReference>
<dbReference type="Pfam" id="PF12833">
    <property type="entry name" value="HTH_18"/>
    <property type="match status" value="1"/>
</dbReference>
<name>A0A2S4HBC9_9GAMM</name>
<dbReference type="Pfam" id="PF01965">
    <property type="entry name" value="DJ-1_PfpI"/>
    <property type="match status" value="1"/>
</dbReference>
<keyword evidence="2" id="KW-0238">DNA-binding</keyword>
<proteinExistence type="predicted"/>
<keyword evidence="3" id="KW-0804">Transcription</keyword>
<dbReference type="EMBL" id="PQGG01000041">
    <property type="protein sequence ID" value="POP51302.1"/>
    <property type="molecule type" value="Genomic_DNA"/>
</dbReference>
<dbReference type="PRINTS" id="PR00032">
    <property type="entry name" value="HTHARAC"/>
</dbReference>
<dbReference type="SUPFAM" id="SSF46689">
    <property type="entry name" value="Homeodomain-like"/>
    <property type="match status" value="1"/>
</dbReference>
<comment type="caution">
    <text evidence="5">The sequence shown here is derived from an EMBL/GenBank/DDBJ whole genome shotgun (WGS) entry which is preliminary data.</text>
</comment>
<evidence type="ECO:0000313" key="6">
    <source>
        <dbReference type="Proteomes" id="UP000237222"/>
    </source>
</evidence>
<dbReference type="InterPro" id="IPR018062">
    <property type="entry name" value="HTH_AraC-typ_CS"/>
</dbReference>
<dbReference type="SMART" id="SM00342">
    <property type="entry name" value="HTH_ARAC"/>
    <property type="match status" value="1"/>
</dbReference>
<dbReference type="InterPro" id="IPR009057">
    <property type="entry name" value="Homeodomain-like_sf"/>
</dbReference>
<dbReference type="GO" id="GO:0003700">
    <property type="term" value="F:DNA-binding transcription factor activity"/>
    <property type="evidence" value="ECO:0007669"/>
    <property type="project" value="InterPro"/>
</dbReference>
<sequence>MTTIVILSVNNALPSGLMGMVDIFALSGLDFVQKSGDGALSKVEWHPNVILANHDGQPITDGHGRIFEVDSDFASIKHCDAVLVPGFIPNGQGHPPKTTTDKLTCSWLATQYKKGALMCGSCSGVFALGEAGLLNNRKCTTTWWLHDELKQRFPKANAVWASELIDDNGIISAGGPLSWVTIALHIVKKLAGIETAKVVADFSVVDAIPKSQNLYVPEGYQASNNPFLAKAEYTIRKAHYQTMSAGDLAKIMAVSERTLNRKLKELTGETPKAFIDGVRISHACTLLATTNTSVKEIALSLGYTDDSVFRRLFKQKIKMTPSNYQQQRRNN</sequence>
<evidence type="ECO:0000256" key="2">
    <source>
        <dbReference type="ARBA" id="ARBA00023125"/>
    </source>
</evidence>
<dbReference type="AlphaFoldDB" id="A0A2S4HBC9"/>
<dbReference type="PROSITE" id="PS00041">
    <property type="entry name" value="HTH_ARAC_FAMILY_1"/>
    <property type="match status" value="1"/>
</dbReference>
<dbReference type="PROSITE" id="PS01124">
    <property type="entry name" value="HTH_ARAC_FAMILY_2"/>
    <property type="match status" value="1"/>
</dbReference>
<reference evidence="5" key="1">
    <citation type="submission" date="2018-01" db="EMBL/GenBank/DDBJ databases">
        <authorList>
            <person name="Yu X.-D."/>
        </authorList>
    </citation>
    <scope>NUCLEOTIDE SEQUENCE</scope>
    <source>
        <strain evidence="5">ZX-21</strain>
    </source>
</reference>
<dbReference type="SUPFAM" id="SSF52317">
    <property type="entry name" value="Class I glutamine amidotransferase-like"/>
    <property type="match status" value="1"/>
</dbReference>
<evidence type="ECO:0000313" key="5">
    <source>
        <dbReference type="EMBL" id="POP51302.1"/>
    </source>
</evidence>
<keyword evidence="1" id="KW-0805">Transcription regulation</keyword>
<dbReference type="Proteomes" id="UP000237222">
    <property type="component" value="Unassembled WGS sequence"/>
</dbReference>
<dbReference type="GO" id="GO:0043565">
    <property type="term" value="F:sequence-specific DNA binding"/>
    <property type="evidence" value="ECO:0007669"/>
    <property type="project" value="InterPro"/>
</dbReference>
<dbReference type="InterPro" id="IPR002818">
    <property type="entry name" value="DJ-1/PfpI"/>
</dbReference>
<evidence type="ECO:0000259" key="4">
    <source>
        <dbReference type="PROSITE" id="PS01124"/>
    </source>
</evidence>